<dbReference type="SUPFAM" id="SSF53383">
    <property type="entry name" value="PLP-dependent transferases"/>
    <property type="match status" value="1"/>
</dbReference>
<dbReference type="InterPro" id="IPR004839">
    <property type="entry name" value="Aminotransferase_I/II_large"/>
</dbReference>
<evidence type="ECO:0000256" key="4">
    <source>
        <dbReference type="ARBA" id="ARBA00022898"/>
    </source>
</evidence>
<dbReference type="EMBL" id="BRVP01000002">
    <property type="protein sequence ID" value="GLB51377.1"/>
    <property type="molecule type" value="Genomic_DNA"/>
</dbReference>
<name>A0A9W6B3Z7_9FLAO</name>
<evidence type="ECO:0000313" key="6">
    <source>
        <dbReference type="EMBL" id="GLB51377.1"/>
    </source>
</evidence>
<dbReference type="Pfam" id="PF00155">
    <property type="entry name" value="Aminotran_1_2"/>
    <property type="match status" value="1"/>
</dbReference>
<dbReference type="Gene3D" id="3.40.640.10">
    <property type="entry name" value="Type I PLP-dependent aspartate aminotransferase-like (Major domain)"/>
    <property type="match status" value="1"/>
</dbReference>
<keyword evidence="7" id="KW-1185">Reference proteome</keyword>
<dbReference type="PROSITE" id="PS51318">
    <property type="entry name" value="TAT"/>
    <property type="match status" value="1"/>
</dbReference>
<dbReference type="RefSeq" id="WP_281751855.1">
    <property type="nucleotide sequence ID" value="NZ_BRVP01000002.1"/>
</dbReference>
<protein>
    <submittedName>
        <fullName evidence="6">Histidinol-phosphate aminotransferase</fullName>
    </submittedName>
</protein>
<organism evidence="6 7">
    <name type="scientific">Neptunitalea chrysea</name>
    <dbReference type="NCBI Taxonomy" id="1647581"/>
    <lineage>
        <taxon>Bacteria</taxon>
        <taxon>Pseudomonadati</taxon>
        <taxon>Bacteroidota</taxon>
        <taxon>Flavobacteriia</taxon>
        <taxon>Flavobacteriales</taxon>
        <taxon>Flavobacteriaceae</taxon>
        <taxon>Neptunitalea</taxon>
    </lineage>
</organism>
<dbReference type="Proteomes" id="UP001143545">
    <property type="component" value="Unassembled WGS sequence"/>
</dbReference>
<evidence type="ECO:0000256" key="3">
    <source>
        <dbReference type="ARBA" id="ARBA00022679"/>
    </source>
</evidence>
<proteinExistence type="inferred from homology"/>
<comment type="caution">
    <text evidence="6">The sequence shown here is derived from an EMBL/GenBank/DDBJ whole genome shotgun (WGS) entry which is preliminary data.</text>
</comment>
<evidence type="ECO:0000256" key="2">
    <source>
        <dbReference type="ARBA" id="ARBA00022576"/>
    </source>
</evidence>
<dbReference type="AlphaFoldDB" id="A0A9W6B3Z7"/>
<dbReference type="InterPro" id="IPR050106">
    <property type="entry name" value="HistidinolP_aminotransfase"/>
</dbReference>
<dbReference type="InterPro" id="IPR015422">
    <property type="entry name" value="PyrdxlP-dep_Trfase_small"/>
</dbReference>
<comment type="similarity">
    <text evidence="1">Belongs to the class-II pyridoxal-phosphate-dependent aminotransferase family. Histidinol-phosphate aminotransferase subfamily.</text>
</comment>
<dbReference type="InterPro" id="IPR015424">
    <property type="entry name" value="PyrdxlP-dep_Trfase"/>
</dbReference>
<evidence type="ECO:0000256" key="1">
    <source>
        <dbReference type="ARBA" id="ARBA00007970"/>
    </source>
</evidence>
<dbReference type="Gene3D" id="3.90.1150.10">
    <property type="entry name" value="Aspartate Aminotransferase, domain 1"/>
    <property type="match status" value="1"/>
</dbReference>
<dbReference type="PANTHER" id="PTHR43643:SF3">
    <property type="entry name" value="HISTIDINOL-PHOSPHATE AMINOTRANSFERASE"/>
    <property type="match status" value="1"/>
</dbReference>
<accession>A0A9W6B3Z7</accession>
<evidence type="ECO:0000259" key="5">
    <source>
        <dbReference type="Pfam" id="PF00155"/>
    </source>
</evidence>
<dbReference type="GO" id="GO:0008483">
    <property type="term" value="F:transaminase activity"/>
    <property type="evidence" value="ECO:0007669"/>
    <property type="project" value="UniProtKB-KW"/>
</dbReference>
<reference evidence="6" key="1">
    <citation type="submission" date="2022-07" db="EMBL/GenBank/DDBJ databases">
        <title>Taxonomy of Novel Oxalotrophic and Methylotrophic Bacteria.</title>
        <authorList>
            <person name="Sahin N."/>
            <person name="Tani A."/>
        </authorList>
    </citation>
    <scope>NUCLEOTIDE SEQUENCE</scope>
    <source>
        <strain evidence="6">AM327</strain>
    </source>
</reference>
<dbReference type="InterPro" id="IPR006311">
    <property type="entry name" value="TAT_signal"/>
</dbReference>
<dbReference type="GO" id="GO:0030170">
    <property type="term" value="F:pyridoxal phosphate binding"/>
    <property type="evidence" value="ECO:0007669"/>
    <property type="project" value="InterPro"/>
</dbReference>
<dbReference type="PANTHER" id="PTHR43643">
    <property type="entry name" value="HISTIDINOL-PHOSPHATE AMINOTRANSFERASE 2"/>
    <property type="match status" value="1"/>
</dbReference>
<keyword evidence="3" id="KW-0808">Transferase</keyword>
<dbReference type="CDD" id="cd00609">
    <property type="entry name" value="AAT_like"/>
    <property type="match status" value="1"/>
</dbReference>
<keyword evidence="2 6" id="KW-0032">Aminotransferase</keyword>
<gene>
    <name evidence="6" type="primary">hisC_1</name>
    <name evidence="6" type="ORF">NBRC110019_04160</name>
</gene>
<sequence>MHSSSRRNWIKKSALGIGAVAATPFTTWANRVVIANETNSTFLHPETFPFNEFTPPYILPEKPLAILAWNENPYGFSPMALEAINESTSKANRYGWQDLMGLKKVIAEKEGVNPSNIMLGPGSTDLLERTSVYCFRDGGNVISADPAYMSVISVAQASGATWKAIKLTENYEHDLEGMELAMDKETKLVYIANPNNPTGSKTNRNDLYEFCAKVSKKAPVFVDEAYLEFSKNGLEDSMVDLVKKGKNVIISRTFSKIYGMAGMRCGYIVAHEDLITELSNFTIPGFGISSPTIIAAQVALDDKEHLHKCRTDILEYRDITIKYLITKNINYIPSEANFVIFEINMDGTKFTEEMYNSGIVIRTFKFWDKTWCRVTIGTDDEMRVFFNAMDKIYRK</sequence>
<feature type="domain" description="Aminotransferase class I/classII large" evidence="5">
    <location>
        <begin position="67"/>
        <end position="386"/>
    </location>
</feature>
<keyword evidence="4" id="KW-0663">Pyridoxal phosphate</keyword>
<dbReference type="InterPro" id="IPR015421">
    <property type="entry name" value="PyrdxlP-dep_Trfase_major"/>
</dbReference>
<evidence type="ECO:0000313" key="7">
    <source>
        <dbReference type="Proteomes" id="UP001143545"/>
    </source>
</evidence>